<accession>A0A3M7SLI4</accession>
<dbReference type="AlphaFoldDB" id="A0A3M7SLI4"/>
<keyword evidence="2" id="KW-1185">Reference proteome</keyword>
<dbReference type="EMBL" id="REGN01001180">
    <property type="protein sequence ID" value="RNA36477.1"/>
    <property type="molecule type" value="Genomic_DNA"/>
</dbReference>
<evidence type="ECO:0000313" key="2">
    <source>
        <dbReference type="Proteomes" id="UP000276133"/>
    </source>
</evidence>
<proteinExistence type="predicted"/>
<name>A0A3M7SLI4_BRAPC</name>
<gene>
    <name evidence="1" type="ORF">BpHYR1_045072</name>
</gene>
<sequence>MKPKSYTNTHNHLLCHNYMPGSSFSKHGLKGFSAPGVFTKEHSLIAHSFLCKCPLHGSDSSMIGEGRSGHDFSTFQESTNSSNVPKIPLVVLKDNEFWFLTAYHLNYPYQNYHRYLAFCSSNENE</sequence>
<reference evidence="1 2" key="1">
    <citation type="journal article" date="2018" name="Sci. Rep.">
        <title>Genomic signatures of local adaptation to the degree of environmental predictability in rotifers.</title>
        <authorList>
            <person name="Franch-Gras L."/>
            <person name="Hahn C."/>
            <person name="Garcia-Roger E.M."/>
            <person name="Carmona M.J."/>
            <person name="Serra M."/>
            <person name="Gomez A."/>
        </authorList>
    </citation>
    <scope>NUCLEOTIDE SEQUENCE [LARGE SCALE GENOMIC DNA]</scope>
    <source>
        <strain evidence="1">HYR1</strain>
    </source>
</reference>
<evidence type="ECO:0000313" key="1">
    <source>
        <dbReference type="EMBL" id="RNA36477.1"/>
    </source>
</evidence>
<protein>
    <submittedName>
        <fullName evidence="1">Uncharacterized protein</fullName>
    </submittedName>
</protein>
<organism evidence="1 2">
    <name type="scientific">Brachionus plicatilis</name>
    <name type="common">Marine rotifer</name>
    <name type="synonym">Brachionus muelleri</name>
    <dbReference type="NCBI Taxonomy" id="10195"/>
    <lineage>
        <taxon>Eukaryota</taxon>
        <taxon>Metazoa</taxon>
        <taxon>Spiralia</taxon>
        <taxon>Gnathifera</taxon>
        <taxon>Rotifera</taxon>
        <taxon>Eurotatoria</taxon>
        <taxon>Monogononta</taxon>
        <taxon>Pseudotrocha</taxon>
        <taxon>Ploima</taxon>
        <taxon>Brachionidae</taxon>
        <taxon>Brachionus</taxon>
    </lineage>
</organism>
<comment type="caution">
    <text evidence="1">The sequence shown here is derived from an EMBL/GenBank/DDBJ whole genome shotgun (WGS) entry which is preliminary data.</text>
</comment>
<dbReference type="Proteomes" id="UP000276133">
    <property type="component" value="Unassembled WGS sequence"/>
</dbReference>